<name>A0ABP8G920_9BACT</name>
<accession>A0ABP8G920</accession>
<keyword evidence="1" id="KW-0732">Signal</keyword>
<evidence type="ECO:0000313" key="3">
    <source>
        <dbReference type="Proteomes" id="UP001501207"/>
    </source>
</evidence>
<feature type="signal peptide" evidence="1">
    <location>
        <begin position="1"/>
        <end position="20"/>
    </location>
</feature>
<proteinExistence type="predicted"/>
<gene>
    <name evidence="2" type="ORF">GCM10023143_33610</name>
</gene>
<dbReference type="RefSeq" id="WP_344981553.1">
    <property type="nucleotide sequence ID" value="NZ_BAABFN010000022.1"/>
</dbReference>
<keyword evidence="3" id="KW-1185">Reference proteome</keyword>
<dbReference type="EMBL" id="BAABFN010000022">
    <property type="protein sequence ID" value="GAA4319872.1"/>
    <property type="molecule type" value="Genomic_DNA"/>
</dbReference>
<feature type="chain" id="PRO_5046848052" evidence="1">
    <location>
        <begin position="21"/>
        <end position="158"/>
    </location>
</feature>
<evidence type="ECO:0000313" key="2">
    <source>
        <dbReference type="EMBL" id="GAA4319872.1"/>
    </source>
</evidence>
<evidence type="ECO:0000256" key="1">
    <source>
        <dbReference type="SAM" id="SignalP"/>
    </source>
</evidence>
<organism evidence="2 3">
    <name type="scientific">Compostibacter hankyongensis</name>
    <dbReference type="NCBI Taxonomy" id="1007089"/>
    <lineage>
        <taxon>Bacteria</taxon>
        <taxon>Pseudomonadati</taxon>
        <taxon>Bacteroidota</taxon>
        <taxon>Chitinophagia</taxon>
        <taxon>Chitinophagales</taxon>
        <taxon>Chitinophagaceae</taxon>
        <taxon>Compostibacter</taxon>
    </lineage>
</organism>
<dbReference type="PROSITE" id="PS51257">
    <property type="entry name" value="PROKAR_LIPOPROTEIN"/>
    <property type="match status" value="1"/>
</dbReference>
<reference evidence="3" key="1">
    <citation type="journal article" date="2019" name="Int. J. Syst. Evol. Microbiol.">
        <title>The Global Catalogue of Microorganisms (GCM) 10K type strain sequencing project: providing services to taxonomists for standard genome sequencing and annotation.</title>
        <authorList>
            <consortium name="The Broad Institute Genomics Platform"/>
            <consortium name="The Broad Institute Genome Sequencing Center for Infectious Disease"/>
            <person name="Wu L."/>
            <person name="Ma J."/>
        </authorList>
    </citation>
    <scope>NUCLEOTIDE SEQUENCE [LARGE SCALE GENOMIC DNA]</scope>
    <source>
        <strain evidence="3">JCM 17664</strain>
    </source>
</reference>
<protein>
    <submittedName>
        <fullName evidence="2">Uncharacterized protein</fullName>
    </submittedName>
</protein>
<dbReference type="Proteomes" id="UP001501207">
    <property type="component" value="Unassembled WGS sequence"/>
</dbReference>
<sequence length="158" mass="17169">MKKITALLLLAAFVSTTAFTACTKKEVREVNNATSLVFPVAADDWTLDEDGLVYSVSFDVPELSDAVYDHGAVLVYLAFGNNDFYEALPEVFNGNSYGVIHNAGYITVDASPVGDNAVTRPGAATAKVVFIDAQLLEMHPDVDLRDYNAVTRAFRVKE</sequence>
<comment type="caution">
    <text evidence="2">The sequence shown here is derived from an EMBL/GenBank/DDBJ whole genome shotgun (WGS) entry which is preliminary data.</text>
</comment>